<accession>A0A6B0SLN5</accession>
<keyword evidence="1" id="KW-1133">Transmembrane helix</keyword>
<dbReference type="RefSeq" id="WP_159662273.1">
    <property type="nucleotide sequence ID" value="NZ_WUUS01000001.1"/>
</dbReference>
<evidence type="ECO:0000313" key="3">
    <source>
        <dbReference type="Proteomes" id="UP000437065"/>
    </source>
</evidence>
<feature type="transmembrane region" description="Helical" evidence="1">
    <location>
        <begin position="87"/>
        <end position="105"/>
    </location>
</feature>
<dbReference type="Proteomes" id="UP000437065">
    <property type="component" value="Unassembled WGS sequence"/>
</dbReference>
<keyword evidence="1" id="KW-0472">Membrane</keyword>
<feature type="transmembrane region" description="Helical" evidence="1">
    <location>
        <begin position="41"/>
        <end position="66"/>
    </location>
</feature>
<dbReference type="EMBL" id="WUUS01000001">
    <property type="protein sequence ID" value="MXR39808.1"/>
    <property type="molecule type" value="Genomic_DNA"/>
</dbReference>
<gene>
    <name evidence="2" type="ORF">GRX01_00330</name>
</gene>
<keyword evidence="1" id="KW-0812">Transmembrane</keyword>
<feature type="transmembrane region" description="Helical" evidence="1">
    <location>
        <begin position="12"/>
        <end position="35"/>
    </location>
</feature>
<keyword evidence="3" id="KW-1185">Reference proteome</keyword>
<proteinExistence type="predicted"/>
<dbReference type="InterPro" id="IPR058336">
    <property type="entry name" value="VP3-like_halobact-type"/>
</dbReference>
<dbReference type="OrthoDB" id="290634at2157"/>
<name>A0A6B0SLN5_9EURY</name>
<organism evidence="2 3">
    <name type="scientific">Halobaculum saliterrae</name>
    <dbReference type="NCBI Taxonomy" id="2073113"/>
    <lineage>
        <taxon>Archaea</taxon>
        <taxon>Methanobacteriati</taxon>
        <taxon>Methanobacteriota</taxon>
        <taxon>Stenosarchaea group</taxon>
        <taxon>Halobacteria</taxon>
        <taxon>Halobacteriales</taxon>
        <taxon>Haloferacaceae</taxon>
        <taxon>Halobaculum</taxon>
    </lineage>
</organism>
<feature type="transmembrane region" description="Helical" evidence="1">
    <location>
        <begin position="117"/>
        <end position="136"/>
    </location>
</feature>
<evidence type="ECO:0000313" key="2">
    <source>
        <dbReference type="EMBL" id="MXR39808.1"/>
    </source>
</evidence>
<protein>
    <submittedName>
        <fullName evidence="2">Uncharacterized protein</fullName>
    </submittedName>
</protein>
<sequence>MAYQEFDAEDIGALVLAIFSAAVMVGIAQVSAFGVSMSDGFSIAGIETTIAWLVTVGTFAAVVVTNDHTDLLSADGLDKMREDMDDVYAYAVVGSAALLVGWVLFPEVADFFKSTDLWGVFYIAGVAVAQVGLGWMR</sequence>
<evidence type="ECO:0000256" key="1">
    <source>
        <dbReference type="SAM" id="Phobius"/>
    </source>
</evidence>
<reference evidence="2 3" key="1">
    <citation type="submission" date="2019-12" db="EMBL/GenBank/DDBJ databases">
        <title>Isolation and characterization of three novel carbon monoxide-oxidizing members of Halobacteria from salione crusts and soils.</title>
        <authorList>
            <person name="Myers M.R."/>
            <person name="King G.M."/>
        </authorList>
    </citation>
    <scope>NUCLEOTIDE SEQUENCE [LARGE SCALE GENOMIC DNA]</scope>
    <source>
        <strain evidence="2 3">WSA2</strain>
    </source>
</reference>
<dbReference type="Pfam" id="PF26064">
    <property type="entry name" value="DUF8023"/>
    <property type="match status" value="1"/>
</dbReference>
<comment type="caution">
    <text evidence="2">The sequence shown here is derived from an EMBL/GenBank/DDBJ whole genome shotgun (WGS) entry which is preliminary data.</text>
</comment>
<dbReference type="AlphaFoldDB" id="A0A6B0SLN5"/>